<protein>
    <submittedName>
        <fullName evidence="2">Uncharacterized protein</fullName>
    </submittedName>
</protein>
<sequence length="94" mass="10503">MPPQTGILMGPSTLYAQPRKPLDLRSQSRVLITKPRKSINTMLRKSLNADATQEHQCRCYSRASMLSRRGHTRPASSPNTAETGPLNDLWDIAN</sequence>
<dbReference type="VEuPathDB" id="FungiDB:SCHCODRAFT_02705938"/>
<feature type="region of interest" description="Disordered" evidence="1">
    <location>
        <begin position="1"/>
        <end position="21"/>
    </location>
</feature>
<keyword evidence="3" id="KW-1185">Reference proteome</keyword>
<feature type="region of interest" description="Disordered" evidence="1">
    <location>
        <begin position="63"/>
        <end position="94"/>
    </location>
</feature>
<dbReference type="HOGENOM" id="CLU_2387426_0_0_1"/>
<dbReference type="GeneID" id="9593326"/>
<feature type="non-terminal residue" evidence="2">
    <location>
        <position position="94"/>
    </location>
</feature>
<proteinExistence type="predicted"/>
<dbReference type="EMBL" id="GL377314">
    <property type="protein sequence ID" value="EFI91988.1"/>
    <property type="molecule type" value="Genomic_DNA"/>
</dbReference>
<dbReference type="AlphaFoldDB" id="D8QJG4"/>
<gene>
    <name evidence="2" type="ORF">SCHCODRAFT_113992</name>
</gene>
<evidence type="ECO:0000313" key="3">
    <source>
        <dbReference type="Proteomes" id="UP000007431"/>
    </source>
</evidence>
<evidence type="ECO:0000256" key="1">
    <source>
        <dbReference type="SAM" id="MobiDB-lite"/>
    </source>
</evidence>
<evidence type="ECO:0000313" key="2">
    <source>
        <dbReference type="EMBL" id="EFI91988.1"/>
    </source>
</evidence>
<dbReference type="InParanoid" id="D8QJG4"/>
<dbReference type="RefSeq" id="XP_003026891.1">
    <property type="nucleotide sequence ID" value="XM_003026845.1"/>
</dbReference>
<organism evidence="3">
    <name type="scientific">Schizophyllum commune (strain H4-8 / FGSC 9210)</name>
    <name type="common">Split gill fungus</name>
    <dbReference type="NCBI Taxonomy" id="578458"/>
    <lineage>
        <taxon>Eukaryota</taxon>
        <taxon>Fungi</taxon>
        <taxon>Dikarya</taxon>
        <taxon>Basidiomycota</taxon>
        <taxon>Agaricomycotina</taxon>
        <taxon>Agaricomycetes</taxon>
        <taxon>Agaricomycetidae</taxon>
        <taxon>Agaricales</taxon>
        <taxon>Schizophyllaceae</taxon>
        <taxon>Schizophyllum</taxon>
    </lineage>
</organism>
<accession>D8QJG4</accession>
<dbReference type="KEGG" id="scm:SCHCO_02705938"/>
<dbReference type="Proteomes" id="UP000007431">
    <property type="component" value="Unassembled WGS sequence"/>
</dbReference>
<name>D8QJG4_SCHCM</name>
<reference evidence="2 3" key="1">
    <citation type="journal article" date="2010" name="Nat. Biotechnol.">
        <title>Genome sequence of the model mushroom Schizophyllum commune.</title>
        <authorList>
            <person name="Ohm R.A."/>
            <person name="de Jong J.F."/>
            <person name="Lugones L.G."/>
            <person name="Aerts A."/>
            <person name="Kothe E."/>
            <person name="Stajich J.E."/>
            <person name="de Vries R.P."/>
            <person name="Record E."/>
            <person name="Levasseur A."/>
            <person name="Baker S.E."/>
            <person name="Bartholomew K.A."/>
            <person name="Coutinho P.M."/>
            <person name="Erdmann S."/>
            <person name="Fowler T.J."/>
            <person name="Gathman A.C."/>
            <person name="Lombard V."/>
            <person name="Henrissat B."/>
            <person name="Knabe N."/>
            <person name="Kuees U."/>
            <person name="Lilly W.W."/>
            <person name="Lindquist E."/>
            <person name="Lucas S."/>
            <person name="Magnuson J.K."/>
            <person name="Piumi F."/>
            <person name="Raudaskoski M."/>
            <person name="Salamov A."/>
            <person name="Schmutz J."/>
            <person name="Schwarze F.W.M.R."/>
            <person name="vanKuyk P.A."/>
            <person name="Horton J.S."/>
            <person name="Grigoriev I.V."/>
            <person name="Woesten H.A.B."/>
        </authorList>
    </citation>
    <scope>NUCLEOTIDE SEQUENCE [LARGE SCALE GENOMIC DNA]</scope>
    <source>
        <strain evidence="3">H4-8 / FGSC 9210</strain>
    </source>
</reference>